<evidence type="ECO:0000313" key="5">
    <source>
        <dbReference type="EMBL" id="NDV31879.1"/>
    </source>
</evidence>
<dbReference type="Gene3D" id="3.40.50.12780">
    <property type="entry name" value="N-terminal domain of ligase-like"/>
    <property type="match status" value="1"/>
</dbReference>
<accession>A0A6B2L4J6</accession>
<evidence type="ECO:0000259" key="4">
    <source>
        <dbReference type="Pfam" id="PF00501"/>
    </source>
</evidence>
<evidence type="ECO:0000256" key="3">
    <source>
        <dbReference type="SAM" id="MobiDB-lite"/>
    </source>
</evidence>
<protein>
    <recommendedName>
        <fullName evidence="4">AMP-dependent synthetase/ligase domain-containing protein</fullName>
    </recommendedName>
</protein>
<evidence type="ECO:0000256" key="2">
    <source>
        <dbReference type="ARBA" id="ARBA00022598"/>
    </source>
</evidence>
<feature type="region of interest" description="Disordered" evidence="3">
    <location>
        <begin position="370"/>
        <end position="421"/>
    </location>
</feature>
<keyword evidence="2" id="KW-0436">Ligase</keyword>
<feature type="compositionally biased region" description="Basic and acidic residues" evidence="3">
    <location>
        <begin position="378"/>
        <end position="397"/>
    </location>
</feature>
<comment type="similarity">
    <text evidence="1">Belongs to the ATP-dependent AMP-binding enzyme family.</text>
</comment>
<dbReference type="InterPro" id="IPR000873">
    <property type="entry name" value="AMP-dep_synth/lig_dom"/>
</dbReference>
<sequence length="434" mass="49000">MLEDALDHHLDVAIVHADTGESVTYGKLRERTQDLAIQFYIRGWEKGQSIAVILPNKVIFPLTVFAAAKVGLRCVLVNVSQKSRLWVNSLRPMKVDYIITTQEILHYVRDACQSLRSVKEILVLNRIDDERDKKEYRLSIEMRYDLLLGKPPGWGALPDWIIKDEEVMLQPFTAQNTRGTEIRQGQFTKSLMQIRALETDLNQSDVVAVSLPLYDTFNFIHSGTLPYLVGCKVVLTESLNPKRFFEVVQEHKVTYSHVPAAVIKELAAGKVDYDLSTLKTLLCTEPLEKEIYEALKKNYPQIKLKQGYGSIDLTPPLMLSPADKIKPGSVGVLLPDTEAKVINPATKKEVGVGEEGEIWVKGDQVFSQWWVPPPDPPRPIDLKEGKGKNKDKPKPEPKVPPPNPKGNEFDDEGFFKTGDIGKVDADGYWWITKK</sequence>
<dbReference type="AlphaFoldDB" id="A0A6B2L4J6"/>
<name>A0A6B2L4J6_9EUKA</name>
<dbReference type="Pfam" id="PF00501">
    <property type="entry name" value="AMP-binding"/>
    <property type="match status" value="1"/>
</dbReference>
<dbReference type="PANTHER" id="PTHR24096:SF149">
    <property type="entry name" value="AMP-BINDING DOMAIN-CONTAINING PROTEIN-RELATED"/>
    <property type="match status" value="1"/>
</dbReference>
<dbReference type="GO" id="GO:0016405">
    <property type="term" value="F:CoA-ligase activity"/>
    <property type="evidence" value="ECO:0007669"/>
    <property type="project" value="TreeGrafter"/>
</dbReference>
<dbReference type="InterPro" id="IPR042099">
    <property type="entry name" value="ANL_N_sf"/>
</dbReference>
<dbReference type="PANTHER" id="PTHR24096">
    <property type="entry name" value="LONG-CHAIN-FATTY-ACID--COA LIGASE"/>
    <property type="match status" value="1"/>
</dbReference>
<reference evidence="5" key="1">
    <citation type="journal article" date="2020" name="J. Eukaryot. Microbiol.">
        <title>De novo Sequencing, Assembly and Annotation of the Transcriptome for the Free-Living Testate Amoeba Arcella intermedia.</title>
        <authorList>
            <person name="Ribeiro G.M."/>
            <person name="Porfirio-Sousa A.L."/>
            <person name="Maurer-Alcala X.X."/>
            <person name="Katz L.A."/>
            <person name="Lahr D.J.G."/>
        </authorList>
    </citation>
    <scope>NUCLEOTIDE SEQUENCE</scope>
</reference>
<organism evidence="5">
    <name type="scientific">Arcella intermedia</name>
    <dbReference type="NCBI Taxonomy" id="1963864"/>
    <lineage>
        <taxon>Eukaryota</taxon>
        <taxon>Amoebozoa</taxon>
        <taxon>Tubulinea</taxon>
        <taxon>Elardia</taxon>
        <taxon>Arcellinida</taxon>
        <taxon>Sphaerothecina</taxon>
        <taxon>Arcellidae</taxon>
        <taxon>Arcella</taxon>
    </lineage>
</organism>
<feature type="domain" description="AMP-dependent synthetase/ligase" evidence="4">
    <location>
        <begin position="11"/>
        <end position="370"/>
    </location>
</feature>
<evidence type="ECO:0000256" key="1">
    <source>
        <dbReference type="ARBA" id="ARBA00006432"/>
    </source>
</evidence>
<proteinExistence type="inferred from homology"/>
<dbReference type="EMBL" id="GIBP01002910">
    <property type="protein sequence ID" value="NDV31879.1"/>
    <property type="molecule type" value="Transcribed_RNA"/>
</dbReference>
<dbReference type="SUPFAM" id="SSF56801">
    <property type="entry name" value="Acetyl-CoA synthetase-like"/>
    <property type="match status" value="1"/>
</dbReference>